<evidence type="ECO:0000313" key="2">
    <source>
        <dbReference type="EMBL" id="KAF3216348.1"/>
    </source>
</evidence>
<evidence type="ECO:0000313" key="4">
    <source>
        <dbReference type="Proteomes" id="UP000483672"/>
    </source>
</evidence>
<proteinExistence type="predicted"/>
<dbReference type="AlphaFoldDB" id="A0A6G1M0C9"/>
<dbReference type="InterPro" id="IPR001214">
    <property type="entry name" value="SET_dom"/>
</dbReference>
<dbReference type="Proteomes" id="UP000614610">
    <property type="component" value="Unassembled WGS sequence"/>
</dbReference>
<dbReference type="PROSITE" id="PS50280">
    <property type="entry name" value="SET"/>
    <property type="match status" value="1"/>
</dbReference>
<dbReference type="Proteomes" id="UP000483672">
    <property type="component" value="Unassembled WGS sequence"/>
</dbReference>
<reference evidence="2 4" key="1">
    <citation type="submission" date="2019-06" db="EMBL/GenBank/DDBJ databases">
        <authorList>
            <person name="Palmer J.M."/>
        </authorList>
    </citation>
    <scope>NUCLEOTIDE SEQUENCE</scope>
    <source>
        <strain evidence="3 4">TWF191</strain>
        <strain evidence="2">TWF679</strain>
    </source>
</reference>
<dbReference type="InterPro" id="IPR053185">
    <property type="entry name" value="SET_domain_protein"/>
</dbReference>
<feature type="domain" description="SET" evidence="1">
    <location>
        <begin position="158"/>
        <end position="308"/>
    </location>
</feature>
<dbReference type="PANTHER" id="PTHR47332:SF4">
    <property type="entry name" value="SET DOMAIN-CONTAINING PROTEIN 5"/>
    <property type="match status" value="1"/>
</dbReference>
<sequence>MKTTAGFDLVPKLSCTSPEDQKSWNTFISQIRSQYPSNPNVQFKENYIIFKHSEAEEHHPMLPYIGHKFLRFSSSINPNPNPGDDNILNSDFISVLHTVCGIAKNIFGKKFRWWRDDLKEDGEGFYGWQEVWESWASYDMPNDPTPSPPPNFNPLASPLFKIQTIPSKGRGLIATVNIPTGTRILTESPLFTIPSPPIPSLEASISKTLKTLSKEKQSAYHSLHNNYQSPPSSSASKTKTPLLSGIFKTNAIPCGYNSSIAGIYLTICLINHSCIPNTYHNWNENLEQETIHAIRPINAGEEITISYISESMSNPRRKRLQECFGFDCQCQLCTSDLKQLESSDERRQRILDLNESIMSNVTANYSTTTIDSNPIDCLKDCRRMIGLLGEEYDGSAVNFEGGAYYDAFRACIRQGDQARAKVMVGRAYEMRVLCEGEDSESSRDLKRLIRNPTVHKMYGLSSMGWRSKAEDVPEGLEGEEFEKWLWREG</sequence>
<dbReference type="OrthoDB" id="265717at2759"/>
<evidence type="ECO:0000259" key="1">
    <source>
        <dbReference type="PROSITE" id="PS50280"/>
    </source>
</evidence>
<gene>
    <name evidence="3" type="ORF">TWF191_006233</name>
    <name evidence="2" type="ORF">TWF679_002970</name>
</gene>
<evidence type="ECO:0000313" key="3">
    <source>
        <dbReference type="EMBL" id="KAF3224117.1"/>
    </source>
</evidence>
<dbReference type="SUPFAM" id="SSF82199">
    <property type="entry name" value="SET domain"/>
    <property type="match status" value="1"/>
</dbReference>
<dbReference type="Gene3D" id="1.25.40.10">
    <property type="entry name" value="Tetratricopeptide repeat domain"/>
    <property type="match status" value="1"/>
</dbReference>
<dbReference type="SMART" id="SM00317">
    <property type="entry name" value="SET"/>
    <property type="match status" value="1"/>
</dbReference>
<dbReference type="Gene3D" id="2.170.270.10">
    <property type="entry name" value="SET domain"/>
    <property type="match status" value="1"/>
</dbReference>
<dbReference type="Pfam" id="PF00856">
    <property type="entry name" value="SET"/>
    <property type="match status" value="1"/>
</dbReference>
<dbReference type="InterPro" id="IPR011990">
    <property type="entry name" value="TPR-like_helical_dom_sf"/>
</dbReference>
<comment type="caution">
    <text evidence="2">The sequence shown here is derived from an EMBL/GenBank/DDBJ whole genome shotgun (WGS) entry which is preliminary data.</text>
</comment>
<evidence type="ECO:0000313" key="5">
    <source>
        <dbReference type="Proteomes" id="UP000614610"/>
    </source>
</evidence>
<dbReference type="InterPro" id="IPR046341">
    <property type="entry name" value="SET_dom_sf"/>
</dbReference>
<accession>A0A6G1M0C9</accession>
<dbReference type="CDD" id="cd20071">
    <property type="entry name" value="SET_SMYD"/>
    <property type="match status" value="1"/>
</dbReference>
<organism evidence="2 5">
    <name type="scientific">Orbilia oligospora</name>
    <name type="common">Nematode-trapping fungus</name>
    <name type="synonym">Arthrobotrys oligospora</name>
    <dbReference type="NCBI Taxonomy" id="2813651"/>
    <lineage>
        <taxon>Eukaryota</taxon>
        <taxon>Fungi</taxon>
        <taxon>Dikarya</taxon>
        <taxon>Ascomycota</taxon>
        <taxon>Pezizomycotina</taxon>
        <taxon>Orbiliomycetes</taxon>
        <taxon>Orbiliales</taxon>
        <taxon>Orbiliaceae</taxon>
        <taxon>Orbilia</taxon>
    </lineage>
</organism>
<dbReference type="EMBL" id="WIPF01000034">
    <property type="protein sequence ID" value="KAF3224117.1"/>
    <property type="molecule type" value="Genomic_DNA"/>
</dbReference>
<protein>
    <recommendedName>
        <fullName evidence="1">SET domain-containing protein</fullName>
    </recommendedName>
</protein>
<name>A0A6G1M0C9_ORBOL</name>
<dbReference type="EMBL" id="WIWT01000016">
    <property type="protein sequence ID" value="KAF3216348.1"/>
    <property type="molecule type" value="Genomic_DNA"/>
</dbReference>
<dbReference type="PANTHER" id="PTHR47332">
    <property type="entry name" value="SET DOMAIN-CONTAINING PROTEIN 5"/>
    <property type="match status" value="1"/>
</dbReference>